<dbReference type="AlphaFoldDB" id="A0A382QLZ1"/>
<proteinExistence type="predicted"/>
<organism evidence="1">
    <name type="scientific">marine metagenome</name>
    <dbReference type="NCBI Taxonomy" id="408172"/>
    <lineage>
        <taxon>unclassified sequences</taxon>
        <taxon>metagenomes</taxon>
        <taxon>ecological metagenomes</taxon>
    </lineage>
</organism>
<evidence type="ECO:0000313" key="1">
    <source>
        <dbReference type="EMBL" id="SVC86523.1"/>
    </source>
</evidence>
<accession>A0A382QLZ1</accession>
<reference evidence="1" key="1">
    <citation type="submission" date="2018-05" db="EMBL/GenBank/DDBJ databases">
        <authorList>
            <person name="Lanie J.A."/>
            <person name="Ng W.-L."/>
            <person name="Kazmierczak K.M."/>
            <person name="Andrzejewski T.M."/>
            <person name="Davidsen T.M."/>
            <person name="Wayne K.J."/>
            <person name="Tettelin H."/>
            <person name="Glass J.I."/>
            <person name="Rusch D."/>
            <person name="Podicherti R."/>
            <person name="Tsui H.-C.T."/>
            <person name="Winkler M.E."/>
        </authorList>
    </citation>
    <scope>NUCLEOTIDE SEQUENCE</scope>
</reference>
<name>A0A382QLZ1_9ZZZZ</name>
<dbReference type="EMBL" id="UINC01115470">
    <property type="protein sequence ID" value="SVC86523.1"/>
    <property type="molecule type" value="Genomic_DNA"/>
</dbReference>
<gene>
    <name evidence="1" type="ORF">METZ01_LOCUS339377</name>
</gene>
<sequence>MYHPIRRLPDEVEADPRLVWDLIVELGPLTLTPCRVHRNILRHSSRGRQRQLLTGFELISTVRAINLLQRHFAIG</sequence>
<protein>
    <submittedName>
        <fullName evidence="1">Uncharacterized protein</fullName>
    </submittedName>
</protein>